<name>A0A4U1GK80_9SPHI</name>
<accession>A0A4U1GK80</accession>
<evidence type="ECO:0000313" key="5">
    <source>
        <dbReference type="Proteomes" id="UP000309594"/>
    </source>
</evidence>
<feature type="signal peptide" evidence="1">
    <location>
        <begin position="1"/>
        <end position="26"/>
    </location>
</feature>
<evidence type="ECO:0000313" key="4">
    <source>
        <dbReference type="Proteomes" id="UP000291117"/>
    </source>
</evidence>
<evidence type="ECO:0000256" key="1">
    <source>
        <dbReference type="SAM" id="SignalP"/>
    </source>
</evidence>
<sequence length="320" mass="35410">MKIKNISKFFLLASSVFMLTSCKKEADSIFDMFEDVTVTFNNSDPKTVVDYKQVDDNTEVWIDFTINSAKEDMYTVTVERTTGTGFDRSTVYTLTNDQRRSFSTIFKYKLQRDGQTSFRVFARNQKGVYIGDGYKKVVVDGKTSYKVFLNRNIYLPDTVAKVLPSFFSLNEGTLFSYNDGAANAAKIDFGVYRKAYLNSSGQTEYAVNLYSISTPTSPLTVYDVSTWSPKRTTKFSAPIATQVAIFGGNAVSGSTIETLAKARTINLNATVGATAAAGLVTGSAIFFLTPEGKYGMMLINSVTSDFEKKPLLNVSVKMQN</sequence>
<dbReference type="Proteomes" id="UP000309594">
    <property type="component" value="Unassembled WGS sequence"/>
</dbReference>
<reference evidence="2 4" key="1">
    <citation type="submission" date="2019-02" db="EMBL/GenBank/DDBJ databases">
        <title>Pedobacter sp. RP-3-8 sp. nov., isolated from Arctic soil.</title>
        <authorList>
            <person name="Dahal R.H."/>
        </authorList>
    </citation>
    <scope>NUCLEOTIDE SEQUENCE [LARGE SCALE GENOMIC DNA]</scope>
    <source>
        <strain evidence="2 4">RP-3-8</strain>
    </source>
</reference>
<dbReference type="PROSITE" id="PS51257">
    <property type="entry name" value="PROKAR_LIPOPROTEIN"/>
    <property type="match status" value="1"/>
</dbReference>
<comment type="caution">
    <text evidence="3">The sequence shown here is derived from an EMBL/GenBank/DDBJ whole genome shotgun (WGS) entry which is preliminary data.</text>
</comment>
<reference evidence="3 5" key="2">
    <citation type="submission" date="2019-04" db="EMBL/GenBank/DDBJ databases">
        <title>Pedobacter sp. RP-1-16 sp. nov., isolated from Arctic soil.</title>
        <authorList>
            <person name="Dahal R.H."/>
            <person name="Kim D.-U."/>
        </authorList>
    </citation>
    <scope>NUCLEOTIDE SEQUENCE [LARGE SCALE GENOMIC DNA]</scope>
    <source>
        <strain evidence="3 5">RP-1-16</strain>
    </source>
</reference>
<accession>A0A4R0NJB6</accession>
<gene>
    <name evidence="2" type="ORF">EZ444_01520</name>
    <name evidence="3" type="ORF">FBD94_05325</name>
</gene>
<dbReference type="OrthoDB" id="641332at2"/>
<evidence type="ECO:0008006" key="6">
    <source>
        <dbReference type="Google" id="ProtNLM"/>
    </source>
</evidence>
<protein>
    <recommendedName>
        <fullName evidence="6">DUF4466 domain-containing protein</fullName>
    </recommendedName>
</protein>
<proteinExistence type="predicted"/>
<keyword evidence="1" id="KW-0732">Signal</keyword>
<feature type="chain" id="PRO_5040684121" description="DUF4466 domain-containing protein" evidence="1">
    <location>
        <begin position="27"/>
        <end position="320"/>
    </location>
</feature>
<dbReference type="EMBL" id="SJSM01000001">
    <property type="protein sequence ID" value="TCC99383.1"/>
    <property type="molecule type" value="Genomic_DNA"/>
</dbReference>
<dbReference type="Proteomes" id="UP000291117">
    <property type="component" value="Unassembled WGS sequence"/>
</dbReference>
<dbReference type="EMBL" id="SWDX01000002">
    <property type="protein sequence ID" value="TKC63769.1"/>
    <property type="molecule type" value="Genomic_DNA"/>
</dbReference>
<dbReference type="RefSeq" id="WP_131606533.1">
    <property type="nucleotide sequence ID" value="NZ_SJSM01000001.1"/>
</dbReference>
<organism evidence="3 5">
    <name type="scientific">Pedobacter hiemivivus</name>
    <dbReference type="NCBI Taxonomy" id="2530454"/>
    <lineage>
        <taxon>Bacteria</taxon>
        <taxon>Pseudomonadati</taxon>
        <taxon>Bacteroidota</taxon>
        <taxon>Sphingobacteriia</taxon>
        <taxon>Sphingobacteriales</taxon>
        <taxon>Sphingobacteriaceae</taxon>
        <taxon>Pedobacter</taxon>
    </lineage>
</organism>
<evidence type="ECO:0000313" key="2">
    <source>
        <dbReference type="EMBL" id="TCC99383.1"/>
    </source>
</evidence>
<evidence type="ECO:0000313" key="3">
    <source>
        <dbReference type="EMBL" id="TKC63769.1"/>
    </source>
</evidence>
<dbReference type="AlphaFoldDB" id="A0A4U1GK80"/>
<keyword evidence="4" id="KW-1185">Reference proteome</keyword>